<gene>
    <name evidence="11" type="ORF">E6C27_scaffold277G002290</name>
</gene>
<keyword evidence="5" id="KW-0378">Hydrolase</keyword>
<keyword evidence="6" id="KW-0862">Zinc</keyword>
<dbReference type="SMART" id="SM00575">
    <property type="entry name" value="ZnF_PMZ"/>
    <property type="match status" value="1"/>
</dbReference>
<evidence type="ECO:0000259" key="9">
    <source>
        <dbReference type="PROSITE" id="PS50600"/>
    </source>
</evidence>
<feature type="compositionally biased region" description="Basic residues" evidence="8">
    <location>
        <begin position="487"/>
        <end position="496"/>
    </location>
</feature>
<dbReference type="GO" id="GO:0008234">
    <property type="term" value="F:cysteine-type peptidase activity"/>
    <property type="evidence" value="ECO:0007669"/>
    <property type="project" value="InterPro"/>
</dbReference>
<organism evidence="11 12">
    <name type="scientific">Cucumis melo var. makuwa</name>
    <name type="common">Oriental melon</name>
    <dbReference type="NCBI Taxonomy" id="1194695"/>
    <lineage>
        <taxon>Eukaryota</taxon>
        <taxon>Viridiplantae</taxon>
        <taxon>Streptophyta</taxon>
        <taxon>Embryophyta</taxon>
        <taxon>Tracheophyta</taxon>
        <taxon>Spermatophyta</taxon>
        <taxon>Magnoliopsida</taxon>
        <taxon>eudicotyledons</taxon>
        <taxon>Gunneridae</taxon>
        <taxon>Pentapetalae</taxon>
        <taxon>rosids</taxon>
        <taxon>fabids</taxon>
        <taxon>Cucurbitales</taxon>
        <taxon>Cucurbitaceae</taxon>
        <taxon>Benincaseae</taxon>
        <taxon>Cucumis</taxon>
    </lineage>
</organism>
<comment type="caution">
    <text evidence="11">The sequence shown here is derived from an EMBL/GenBank/DDBJ whole genome shotgun (WGS) entry which is preliminary data.</text>
</comment>
<proteinExistence type="inferred from homology"/>
<feature type="region of interest" description="Disordered" evidence="8">
    <location>
        <begin position="453"/>
        <end position="514"/>
    </location>
</feature>
<evidence type="ECO:0000259" key="10">
    <source>
        <dbReference type="PROSITE" id="PS50966"/>
    </source>
</evidence>
<name>A0A5A7T296_CUCMM</name>
<dbReference type="InterPro" id="IPR006564">
    <property type="entry name" value="Znf_PMZ"/>
</dbReference>
<evidence type="ECO:0000256" key="2">
    <source>
        <dbReference type="ARBA" id="ARBA00022670"/>
    </source>
</evidence>
<feature type="compositionally biased region" description="Basic and acidic residues" evidence="8">
    <location>
        <begin position="497"/>
        <end position="506"/>
    </location>
</feature>
<feature type="domain" description="SWIM-type" evidence="10">
    <location>
        <begin position="9"/>
        <end position="52"/>
    </location>
</feature>
<keyword evidence="4 7" id="KW-0863">Zinc-finger</keyword>
<evidence type="ECO:0000313" key="11">
    <source>
        <dbReference type="EMBL" id="KAA0037584.1"/>
    </source>
</evidence>
<comment type="similarity">
    <text evidence="1">Belongs to the peptidase C48 family.</text>
</comment>
<evidence type="ECO:0000313" key="12">
    <source>
        <dbReference type="Proteomes" id="UP000321393"/>
    </source>
</evidence>
<evidence type="ECO:0000256" key="7">
    <source>
        <dbReference type="PROSITE-ProRule" id="PRU00325"/>
    </source>
</evidence>
<keyword evidence="3" id="KW-0479">Metal-binding</keyword>
<evidence type="ECO:0000256" key="4">
    <source>
        <dbReference type="ARBA" id="ARBA00022771"/>
    </source>
</evidence>
<dbReference type="Gene3D" id="3.40.395.10">
    <property type="entry name" value="Adenoviral Proteinase, Chain A"/>
    <property type="match status" value="1"/>
</dbReference>
<evidence type="ECO:0000256" key="3">
    <source>
        <dbReference type="ARBA" id="ARBA00022723"/>
    </source>
</evidence>
<feature type="region of interest" description="Disordered" evidence="8">
    <location>
        <begin position="578"/>
        <end position="613"/>
    </location>
</feature>
<accession>A0A5A7T296</accession>
<evidence type="ECO:0000256" key="5">
    <source>
        <dbReference type="ARBA" id="ARBA00022801"/>
    </source>
</evidence>
<dbReference type="AlphaFoldDB" id="A0A5A7T296"/>
<feature type="compositionally biased region" description="Polar residues" evidence="8">
    <location>
        <begin position="453"/>
        <end position="479"/>
    </location>
</feature>
<dbReference type="Pfam" id="PF02902">
    <property type="entry name" value="Peptidase_C48"/>
    <property type="match status" value="1"/>
</dbReference>
<dbReference type="Proteomes" id="UP000321393">
    <property type="component" value="Unassembled WGS sequence"/>
</dbReference>
<dbReference type="InterPro" id="IPR038765">
    <property type="entry name" value="Papain-like_cys_pep_sf"/>
</dbReference>
<sequence>MKVNPIDCYQFHVKDLDKEEVVNLQTKECTCKEFQAEQLPCSHAIAAARDRNINVYSLCANYYTNECLLAAYAEAVYPVVNQSDWKTSENYVHMTVLPPKVVKRVGRPKKKRIPSVGEAPKLHKCGRCKQIVHCSLRPFLSQFIFFVNVKRMAVPSDKYFPATVSCQMHKIGSLIKDKLTKEQLQMFDKTIFGPLLNVNMVFNGQLIHHFLLRQIPEDGNADGICFSVLAKNVHFTQKEFNIITGLWPINNPLEKDCDSKRYKVALAVFIEIVMVGKDKKTQFDMDILGRVDDKEAFKSFDWSTFFYTRLLNSLKTSLQGKKEAYKLKKTTSSKVVSYYNIKGYVLAFQVWAYEVLSTANEHLAIRNSKGLIPRILRWNCTQAPSYKMLQKNIFDNKNVSKTCQRSFNTITLQTVIQPKLKMSIQEKTFMESRIRGDDNMQMEDDESIGAMNNKSLEQSDSSPQREQLSPQREQSQTVADESEMHPITKKKHCRSKKSNDKEEQSHSKSYKKLKKEIKEVRKNLSTLTSIVCRMDDTITKQSLELYEMKQMLERLVQNQTENQGNDHTDQNDNEYVVQEQHTEQQPTEEQHTEHQEETQREHQQECGSDISIDGRDADLLMTIRDISDSLSAKIQKETDLPQMITTLPLVSQPLALCELAPLDQTVQIVNEESQLDTTKKQAEIQKNDEAVTLVEKKPVTVPDKDEQEKPIKRRKLCKIENKKVQDEDEQGNPPTTSAKIISESTIPVPDVEIREVDRYNPMWQVDPKLWKEYLQWKRSRKTTYEQRKVVSTTRKKDFFRQLEENTWVHGDLGINKPNCIVWNHIFDTHLVTPDKNKAEWTDPTAHLTIWTEKDVKYYFNTVVGDYDQISGWGDVNYVTSCINIKEHWLAIAADMRKCKIYVFDSMPNYVEQKLVNEALQMPARCIASLAIAIGVNLHSDHFTYGPWPIRRSKATLQKGRSLDCGIFCSKFVECLVTGSDLGCLTVPNMKLFRQQYVLELWANKYFC</sequence>
<protein>
    <submittedName>
        <fullName evidence="11">Ulp1-like peptidase</fullName>
    </submittedName>
</protein>
<dbReference type="SUPFAM" id="SSF54001">
    <property type="entry name" value="Cysteine proteinases"/>
    <property type="match status" value="1"/>
</dbReference>
<evidence type="ECO:0000256" key="1">
    <source>
        <dbReference type="ARBA" id="ARBA00005234"/>
    </source>
</evidence>
<dbReference type="InterPro" id="IPR003653">
    <property type="entry name" value="Peptidase_C48_C"/>
</dbReference>
<dbReference type="PROSITE" id="PS50600">
    <property type="entry name" value="ULP_PROTEASE"/>
    <property type="match status" value="1"/>
</dbReference>
<dbReference type="PANTHER" id="PTHR48449:SF1">
    <property type="entry name" value="DUF1985 DOMAIN-CONTAINING PROTEIN"/>
    <property type="match status" value="1"/>
</dbReference>
<feature type="domain" description="Ubiquitin-like protease family profile" evidence="9">
    <location>
        <begin position="746"/>
        <end position="975"/>
    </location>
</feature>
<keyword evidence="2" id="KW-0645">Protease</keyword>
<reference evidence="11 12" key="1">
    <citation type="submission" date="2019-08" db="EMBL/GenBank/DDBJ databases">
        <title>Draft genome sequences of two oriental melons (Cucumis melo L. var makuwa).</title>
        <authorList>
            <person name="Kwon S.-Y."/>
        </authorList>
    </citation>
    <scope>NUCLEOTIDE SEQUENCE [LARGE SCALE GENOMIC DNA]</scope>
    <source>
        <strain evidence="12">cv. SW 3</strain>
        <tissue evidence="11">Leaf</tissue>
    </source>
</reference>
<dbReference type="InterPro" id="IPR007527">
    <property type="entry name" value="Znf_SWIM"/>
</dbReference>
<evidence type="ECO:0000256" key="8">
    <source>
        <dbReference type="SAM" id="MobiDB-lite"/>
    </source>
</evidence>
<dbReference type="Pfam" id="PF04434">
    <property type="entry name" value="SWIM"/>
    <property type="match status" value="1"/>
</dbReference>
<dbReference type="GO" id="GO:0006508">
    <property type="term" value="P:proteolysis"/>
    <property type="evidence" value="ECO:0007669"/>
    <property type="project" value="UniProtKB-KW"/>
</dbReference>
<dbReference type="OrthoDB" id="1700178at2759"/>
<evidence type="ECO:0000256" key="6">
    <source>
        <dbReference type="ARBA" id="ARBA00022833"/>
    </source>
</evidence>
<dbReference type="PANTHER" id="PTHR48449">
    <property type="entry name" value="DUF1985 DOMAIN-CONTAINING PROTEIN"/>
    <property type="match status" value="1"/>
</dbReference>
<dbReference type="EMBL" id="SSTE01018921">
    <property type="protein sequence ID" value="KAA0037584.1"/>
    <property type="molecule type" value="Genomic_DNA"/>
</dbReference>
<feature type="compositionally biased region" description="Basic and acidic residues" evidence="8">
    <location>
        <begin position="588"/>
        <end position="604"/>
    </location>
</feature>
<dbReference type="GO" id="GO:0008270">
    <property type="term" value="F:zinc ion binding"/>
    <property type="evidence" value="ECO:0007669"/>
    <property type="project" value="UniProtKB-KW"/>
</dbReference>
<dbReference type="PROSITE" id="PS50966">
    <property type="entry name" value="ZF_SWIM"/>
    <property type="match status" value="1"/>
</dbReference>